<comment type="caution">
    <text evidence="2">The sequence shown here is derived from an EMBL/GenBank/DDBJ whole genome shotgun (WGS) entry which is preliminary data.</text>
</comment>
<dbReference type="AlphaFoldDB" id="A0A412CBG6"/>
<sequence length="149" mass="17897">MDDKKQRIRELEREYLKLSRKEAWLIRKQQNYLIDTSQERKKLYKTMKIIEDELIELKKNLINYPVEIKILNTNTATTAIHEVNLIDFKCKKVIKTTSIAELNNKIQQLLQEEGKKLEEKGLLPKPTPPMFYINYAKKTLTMNFYYEKQ</sequence>
<accession>A0A412CBG6</accession>
<evidence type="ECO:0000313" key="2">
    <source>
        <dbReference type="EMBL" id="RGQ76848.1"/>
    </source>
</evidence>
<dbReference type="Proteomes" id="UP000286147">
    <property type="component" value="Unassembled WGS sequence"/>
</dbReference>
<evidence type="ECO:0000313" key="3">
    <source>
        <dbReference type="Proteomes" id="UP000286147"/>
    </source>
</evidence>
<proteinExistence type="predicted"/>
<name>A0A412CBG6_9FIRM</name>
<gene>
    <name evidence="2" type="ORF">DWY77_11760</name>
</gene>
<keyword evidence="1" id="KW-0175">Coiled coil</keyword>
<feature type="coiled-coil region" evidence="1">
    <location>
        <begin position="1"/>
        <end position="60"/>
    </location>
</feature>
<evidence type="ECO:0000256" key="1">
    <source>
        <dbReference type="SAM" id="Coils"/>
    </source>
</evidence>
<dbReference type="EMBL" id="QRTP01000053">
    <property type="protein sequence ID" value="RGQ76848.1"/>
    <property type="molecule type" value="Genomic_DNA"/>
</dbReference>
<protein>
    <submittedName>
        <fullName evidence="2">Uncharacterized protein</fullName>
    </submittedName>
</protein>
<organism evidence="2 3">
    <name type="scientific">Megamonas rupellensis</name>
    <dbReference type="NCBI Taxonomy" id="491921"/>
    <lineage>
        <taxon>Bacteria</taxon>
        <taxon>Bacillati</taxon>
        <taxon>Bacillota</taxon>
        <taxon>Negativicutes</taxon>
        <taxon>Selenomonadales</taxon>
        <taxon>Selenomonadaceae</taxon>
        <taxon>Megamonas</taxon>
    </lineage>
</organism>
<reference evidence="2 3" key="1">
    <citation type="submission" date="2018-08" db="EMBL/GenBank/DDBJ databases">
        <title>A genome reference for cultivated species of the human gut microbiota.</title>
        <authorList>
            <person name="Zou Y."/>
            <person name="Xue W."/>
            <person name="Luo G."/>
        </authorList>
    </citation>
    <scope>NUCLEOTIDE SEQUENCE [LARGE SCALE GENOMIC DNA]</scope>
    <source>
        <strain evidence="2 3">AF27-12</strain>
    </source>
</reference>
<dbReference type="RefSeq" id="WP_118036654.1">
    <property type="nucleotide sequence ID" value="NZ_QRTP01000053.1"/>
</dbReference>